<evidence type="ECO:0000256" key="3">
    <source>
        <dbReference type="ARBA" id="ARBA00022475"/>
    </source>
</evidence>
<feature type="transmembrane region" description="Helical" evidence="7">
    <location>
        <begin position="199"/>
        <end position="221"/>
    </location>
</feature>
<comment type="caution">
    <text evidence="9">The sequence shown here is derived from an EMBL/GenBank/DDBJ whole genome shotgun (WGS) entry which is preliminary data.</text>
</comment>
<dbReference type="PANTHER" id="PTHR30151">
    <property type="entry name" value="ALKANE SULFONATE ABC TRANSPORTER-RELATED, MEMBRANE SUBUNIT"/>
    <property type="match status" value="1"/>
</dbReference>
<evidence type="ECO:0000256" key="2">
    <source>
        <dbReference type="ARBA" id="ARBA00022448"/>
    </source>
</evidence>
<dbReference type="RefSeq" id="WP_124179068.1">
    <property type="nucleotide sequence ID" value="NZ_REFY01000005.1"/>
</dbReference>
<sequence length="271" mass="29718">MCAQLLSKRKLTQYRKQLNGTHARVGGILFGLLAWFVLASVFPANLMPYPFETLVLTAELIQSGAAFSHLFVTLWRTLLGFLGAFILGGTIGVLMGVSNYGEKFFVPYIVIGLSIPAIAWAAISTLSLGLSPMAPVVATIATTFPFIAINVWKGVQNIRTDLLKMSSAFGVSNPRLLRRVILPNTAPALFSASRFGLAISWKIVTIAEIFASSSGVGYMLIRAYESYQYELAWAWAVLFMIVILLIEYGVFRQLEKRAYAYRSATDVVGVA</sequence>
<dbReference type="OrthoDB" id="50379at2157"/>
<proteinExistence type="inferred from homology"/>
<dbReference type="AlphaFoldDB" id="A0A3N6LNV0"/>
<organism evidence="9 10">
    <name type="scientific">Natrarchaeobius halalkaliphilus</name>
    <dbReference type="NCBI Taxonomy" id="1679091"/>
    <lineage>
        <taxon>Archaea</taxon>
        <taxon>Methanobacteriati</taxon>
        <taxon>Methanobacteriota</taxon>
        <taxon>Stenosarchaea group</taxon>
        <taxon>Halobacteria</taxon>
        <taxon>Halobacteriales</taxon>
        <taxon>Natrialbaceae</taxon>
        <taxon>Natrarchaeobius</taxon>
    </lineage>
</organism>
<keyword evidence="3" id="KW-1003">Cell membrane</keyword>
<evidence type="ECO:0000313" key="9">
    <source>
        <dbReference type="EMBL" id="RQG87867.1"/>
    </source>
</evidence>
<keyword evidence="4 7" id="KW-0812">Transmembrane</keyword>
<comment type="similarity">
    <text evidence="7">Belongs to the binding-protein-dependent transport system permease family.</text>
</comment>
<dbReference type="GO" id="GO:0005886">
    <property type="term" value="C:plasma membrane"/>
    <property type="evidence" value="ECO:0007669"/>
    <property type="project" value="UniProtKB-SubCell"/>
</dbReference>
<keyword evidence="2 7" id="KW-0813">Transport</keyword>
<keyword evidence="10" id="KW-1185">Reference proteome</keyword>
<feature type="transmembrane region" description="Helical" evidence="7">
    <location>
        <begin position="78"/>
        <end position="97"/>
    </location>
</feature>
<evidence type="ECO:0000313" key="10">
    <source>
        <dbReference type="Proteomes" id="UP000273828"/>
    </source>
</evidence>
<evidence type="ECO:0000256" key="5">
    <source>
        <dbReference type="ARBA" id="ARBA00022989"/>
    </source>
</evidence>
<dbReference type="Gene3D" id="1.10.3720.10">
    <property type="entry name" value="MetI-like"/>
    <property type="match status" value="1"/>
</dbReference>
<accession>A0A3N6LNV0</accession>
<keyword evidence="6 7" id="KW-0472">Membrane</keyword>
<feature type="transmembrane region" description="Helical" evidence="7">
    <location>
        <begin position="104"/>
        <end position="123"/>
    </location>
</feature>
<dbReference type="Pfam" id="PF00528">
    <property type="entry name" value="BPD_transp_1"/>
    <property type="match status" value="1"/>
</dbReference>
<dbReference type="PANTHER" id="PTHR30151:SF0">
    <property type="entry name" value="ABC TRANSPORTER PERMEASE PROTEIN MJ0413-RELATED"/>
    <property type="match status" value="1"/>
</dbReference>
<gene>
    <name evidence="9" type="ORF">EA462_13470</name>
</gene>
<dbReference type="InterPro" id="IPR000515">
    <property type="entry name" value="MetI-like"/>
</dbReference>
<dbReference type="GO" id="GO:0055085">
    <property type="term" value="P:transmembrane transport"/>
    <property type="evidence" value="ECO:0007669"/>
    <property type="project" value="InterPro"/>
</dbReference>
<evidence type="ECO:0000256" key="1">
    <source>
        <dbReference type="ARBA" id="ARBA00004651"/>
    </source>
</evidence>
<evidence type="ECO:0000256" key="6">
    <source>
        <dbReference type="ARBA" id="ARBA00023136"/>
    </source>
</evidence>
<dbReference type="PROSITE" id="PS50928">
    <property type="entry name" value="ABC_TM1"/>
    <property type="match status" value="1"/>
</dbReference>
<evidence type="ECO:0000256" key="4">
    <source>
        <dbReference type="ARBA" id="ARBA00022692"/>
    </source>
</evidence>
<feature type="transmembrane region" description="Helical" evidence="7">
    <location>
        <begin position="21"/>
        <end position="42"/>
    </location>
</feature>
<dbReference type="InterPro" id="IPR035906">
    <property type="entry name" value="MetI-like_sf"/>
</dbReference>
<reference evidence="9 10" key="1">
    <citation type="submission" date="2018-10" db="EMBL/GenBank/DDBJ databases">
        <title>Natrarchaeobius chitinivorans gen. nov., sp. nov., and Natrarchaeobius haloalkaliphilus sp. nov., alkaliphilic, chitin-utilizing haloarchaea from hypersaline alkaline lakes.</title>
        <authorList>
            <person name="Sorokin D.Y."/>
            <person name="Elcheninov A.G."/>
            <person name="Kostrikina N.A."/>
            <person name="Bale N.J."/>
            <person name="Sinninghe Damste J.S."/>
            <person name="Khijniak T.V."/>
            <person name="Kublanov I.V."/>
            <person name="Toshchakov S.V."/>
        </authorList>
    </citation>
    <scope>NUCLEOTIDE SEQUENCE [LARGE SCALE GENOMIC DNA]</scope>
    <source>
        <strain evidence="9 10">AArcht-Sl</strain>
    </source>
</reference>
<feature type="domain" description="ABC transmembrane type-1" evidence="8">
    <location>
        <begin position="70"/>
        <end position="250"/>
    </location>
</feature>
<dbReference type="CDD" id="cd06261">
    <property type="entry name" value="TM_PBP2"/>
    <property type="match status" value="1"/>
</dbReference>
<name>A0A3N6LNV0_9EURY</name>
<evidence type="ECO:0000256" key="7">
    <source>
        <dbReference type="RuleBase" id="RU363032"/>
    </source>
</evidence>
<dbReference type="Proteomes" id="UP000273828">
    <property type="component" value="Unassembled WGS sequence"/>
</dbReference>
<feature type="transmembrane region" description="Helical" evidence="7">
    <location>
        <begin position="233"/>
        <end position="251"/>
    </location>
</feature>
<dbReference type="SUPFAM" id="SSF161098">
    <property type="entry name" value="MetI-like"/>
    <property type="match status" value="1"/>
</dbReference>
<dbReference type="EMBL" id="REFY01000005">
    <property type="protein sequence ID" value="RQG87867.1"/>
    <property type="molecule type" value="Genomic_DNA"/>
</dbReference>
<feature type="transmembrane region" description="Helical" evidence="7">
    <location>
        <begin position="135"/>
        <end position="155"/>
    </location>
</feature>
<protein>
    <submittedName>
        <fullName evidence="9">ABC transporter permease</fullName>
    </submittedName>
</protein>
<keyword evidence="5 7" id="KW-1133">Transmembrane helix</keyword>
<evidence type="ECO:0000259" key="8">
    <source>
        <dbReference type="PROSITE" id="PS50928"/>
    </source>
</evidence>
<comment type="subcellular location">
    <subcellularLocation>
        <location evidence="1 7">Cell membrane</location>
        <topology evidence="1 7">Multi-pass membrane protein</topology>
    </subcellularLocation>
</comment>